<dbReference type="EMBL" id="MVBO01000004">
    <property type="protein sequence ID" value="OZJ06344.1"/>
    <property type="molecule type" value="Genomic_DNA"/>
</dbReference>
<dbReference type="InterPro" id="IPR023398">
    <property type="entry name" value="TIF_eIF4e-like"/>
</dbReference>
<dbReference type="PROSITE" id="PS50082">
    <property type="entry name" value="WD_REPEATS_2"/>
    <property type="match status" value="3"/>
</dbReference>
<evidence type="ECO:0000256" key="2">
    <source>
        <dbReference type="ARBA" id="ARBA00022737"/>
    </source>
</evidence>
<proteinExistence type="inferred from homology"/>
<gene>
    <name evidence="6" type="ORF">BZG36_00714</name>
</gene>
<keyword evidence="1 4" id="KW-0853">WD repeat</keyword>
<evidence type="ECO:0000256" key="1">
    <source>
        <dbReference type="ARBA" id="ARBA00022574"/>
    </source>
</evidence>
<dbReference type="InterPro" id="IPR015034">
    <property type="entry name" value="Bles03"/>
</dbReference>
<dbReference type="Pfam" id="PF08939">
    <property type="entry name" value="Bles03"/>
    <property type="match status" value="1"/>
</dbReference>
<sequence length="732" mass="82793">MTYYYYPENNHYFEAPHEHRKTEEAVDIDGAINAPRLLQPSRSQSNYMFTEYITKEPQEPIDKFLQRAKPSTTPSLRATWIGVQNPTYKVSRDTQAETSALREAKELLGQYEYQQKKRLFLKETLLRQSNGSQIGLHSRIITPTILESQLYNVAKRYNLVRGRWVIQCKPRNVDAIWSRVAKMTYTKQLGISAKVSTRNPHTDAFIISIYGADFDNLEDVARIFRVLKQDVDVEPLFLKAEFFDLLGIMSERNKYNIKPKKYTASNFEALIEVTSGAKANLGNFLRRQNNASVENKSTPLAGRARAMSFNSSSSSRRPQSMYGLAPVNENEAIGSTSTSSNASQDFSGPDLVVLPSASTPLVSSRVPMRNGVRRQRTGVYNRVITNDMPLAINTAEERLAKAKEHFAKCKGKEYVGHAKKVHTVSWNSDGRRLASGSVDKMVRIWTPEKGTDVRNSIRLEGHTDSVDQVKWDPTHIDRLATASCDKTVRIWDQRTGKCTATIETNGENINICWSPDGSHIAVGNKACDTFNHYVQFSCNFSCQDDQLSFIDTRTYTIENTIKYDVEVNEIAWSKTGDHFFLSTGHGNVRVLDYPSMKLVRTLRAHTASCYCLDRDPKGRYLATGSADALMTLWDLRDWTCIRTFGELDYPVRTISFSYDGEFLASASEDLSIEISHVDSGKSVHKIACHASMNVVAWHPSKYLLAYAGDEEARDPKTKRMEHAGNIRIFGFT</sequence>
<dbReference type="PROSITE" id="PS00678">
    <property type="entry name" value="WD_REPEATS_1"/>
    <property type="match status" value="1"/>
</dbReference>
<evidence type="ECO:0000313" key="6">
    <source>
        <dbReference type="EMBL" id="OZJ06344.1"/>
    </source>
</evidence>
<dbReference type="AlphaFoldDB" id="A0A261Y785"/>
<feature type="compositionally biased region" description="Low complexity" evidence="5">
    <location>
        <begin position="303"/>
        <end position="320"/>
    </location>
</feature>
<comment type="similarity">
    <text evidence="3">Belongs to the THOC3 family.</text>
</comment>
<dbReference type="InterPro" id="IPR040132">
    <property type="entry name" value="Tex1/THOC3"/>
</dbReference>
<dbReference type="Proteomes" id="UP000242875">
    <property type="component" value="Unassembled WGS sequence"/>
</dbReference>
<comment type="caution">
    <text evidence="6">The sequence shown here is derived from an EMBL/GenBank/DDBJ whole genome shotgun (WGS) entry which is preliminary data.</text>
</comment>
<keyword evidence="2" id="KW-0677">Repeat</keyword>
<dbReference type="Gene3D" id="3.30.760.10">
    <property type="entry name" value="RNA Cap, Translation Initiation Factor Eif4e"/>
    <property type="match status" value="1"/>
</dbReference>
<dbReference type="InterPro" id="IPR019775">
    <property type="entry name" value="WD40_repeat_CS"/>
</dbReference>
<feature type="repeat" description="WD" evidence="4">
    <location>
        <begin position="602"/>
        <end position="643"/>
    </location>
</feature>
<feature type="region of interest" description="Disordered" evidence="5">
    <location>
        <begin position="295"/>
        <end position="321"/>
    </location>
</feature>
<dbReference type="GO" id="GO:0006406">
    <property type="term" value="P:mRNA export from nucleus"/>
    <property type="evidence" value="ECO:0007669"/>
    <property type="project" value="InterPro"/>
</dbReference>
<evidence type="ECO:0000256" key="3">
    <source>
        <dbReference type="ARBA" id="ARBA00046343"/>
    </source>
</evidence>
<dbReference type="SUPFAM" id="SSF50978">
    <property type="entry name" value="WD40 repeat-like"/>
    <property type="match status" value="1"/>
</dbReference>
<dbReference type="CDD" id="cd00200">
    <property type="entry name" value="WD40"/>
    <property type="match status" value="1"/>
</dbReference>
<evidence type="ECO:0000256" key="5">
    <source>
        <dbReference type="SAM" id="MobiDB-lite"/>
    </source>
</evidence>
<dbReference type="PROSITE" id="PS50294">
    <property type="entry name" value="WD_REPEATS_REGION"/>
    <property type="match status" value="3"/>
</dbReference>
<dbReference type="InterPro" id="IPR036322">
    <property type="entry name" value="WD40_repeat_dom_sf"/>
</dbReference>
<evidence type="ECO:0000256" key="4">
    <source>
        <dbReference type="PROSITE-ProRule" id="PRU00221"/>
    </source>
</evidence>
<dbReference type="PANTHER" id="PTHR22839:SF0">
    <property type="entry name" value="THO COMPLEX SUBUNIT 3"/>
    <property type="match status" value="1"/>
</dbReference>
<dbReference type="SUPFAM" id="SSF55418">
    <property type="entry name" value="eIF4e-like"/>
    <property type="match status" value="1"/>
</dbReference>
<dbReference type="OrthoDB" id="340259at2759"/>
<accession>A0A261Y785</accession>
<dbReference type="PANTHER" id="PTHR22839">
    <property type="entry name" value="THO COMPLEX SUBUNIT 3 THO3"/>
    <property type="match status" value="1"/>
</dbReference>
<name>A0A261Y785_9FUNG</name>
<reference evidence="6 7" key="1">
    <citation type="journal article" date="2017" name="Mycologia">
        <title>Bifiguratus adelaidae, gen. et sp. nov., a new member of Mucoromycotina in endophytic and soil-dwelling habitats.</title>
        <authorList>
            <person name="Torres-Cruz T.J."/>
            <person name="Billingsley Tobias T.L."/>
            <person name="Almatruk M."/>
            <person name="Hesse C."/>
            <person name="Kuske C.R."/>
            <person name="Desiro A."/>
            <person name="Benucci G.M."/>
            <person name="Bonito G."/>
            <person name="Stajich J.E."/>
            <person name="Dunlap C."/>
            <person name="Arnold A.E."/>
            <person name="Porras-Alfaro A."/>
        </authorList>
    </citation>
    <scope>NUCLEOTIDE SEQUENCE [LARGE SCALE GENOMIC DNA]</scope>
    <source>
        <strain evidence="6 7">AZ0501</strain>
    </source>
</reference>
<feature type="repeat" description="WD" evidence="4">
    <location>
        <begin position="414"/>
        <end position="455"/>
    </location>
</feature>
<dbReference type="SMART" id="SM00320">
    <property type="entry name" value="WD40"/>
    <property type="match status" value="6"/>
</dbReference>
<evidence type="ECO:0000313" key="7">
    <source>
        <dbReference type="Proteomes" id="UP000242875"/>
    </source>
</evidence>
<protein>
    <submittedName>
        <fullName evidence="6">Uncharacterized protein</fullName>
    </submittedName>
</protein>
<dbReference type="InterPro" id="IPR020472">
    <property type="entry name" value="WD40_PAC1"/>
</dbReference>
<dbReference type="InterPro" id="IPR015943">
    <property type="entry name" value="WD40/YVTN_repeat-like_dom_sf"/>
</dbReference>
<organism evidence="6 7">
    <name type="scientific">Bifiguratus adelaidae</name>
    <dbReference type="NCBI Taxonomy" id="1938954"/>
    <lineage>
        <taxon>Eukaryota</taxon>
        <taxon>Fungi</taxon>
        <taxon>Fungi incertae sedis</taxon>
        <taxon>Mucoromycota</taxon>
        <taxon>Mucoromycotina</taxon>
        <taxon>Endogonomycetes</taxon>
        <taxon>Endogonales</taxon>
        <taxon>Endogonales incertae sedis</taxon>
        <taxon>Bifiguratus</taxon>
    </lineage>
</organism>
<dbReference type="InterPro" id="IPR001680">
    <property type="entry name" value="WD40_rpt"/>
</dbReference>
<dbReference type="Gene3D" id="2.130.10.10">
    <property type="entry name" value="YVTN repeat-like/Quinoprotein amine dehydrogenase"/>
    <property type="match status" value="2"/>
</dbReference>
<dbReference type="PRINTS" id="PR00320">
    <property type="entry name" value="GPROTEINBRPT"/>
</dbReference>
<dbReference type="Pfam" id="PF25174">
    <property type="entry name" value="Beta-prop_THOC3"/>
    <property type="match status" value="1"/>
</dbReference>
<feature type="repeat" description="WD" evidence="4">
    <location>
        <begin position="459"/>
        <end position="501"/>
    </location>
</feature>
<keyword evidence="7" id="KW-1185">Reference proteome</keyword>
<dbReference type="GO" id="GO:0000445">
    <property type="term" value="C:THO complex part of transcription export complex"/>
    <property type="evidence" value="ECO:0007669"/>
    <property type="project" value="TreeGrafter"/>
</dbReference>